<dbReference type="InterPro" id="IPR021777">
    <property type="entry name" value="SANBR_BTB"/>
</dbReference>
<accession>A0AAD7UQ38</accession>
<evidence type="ECO:0000313" key="3">
    <source>
        <dbReference type="EMBL" id="KAJ8614539.1"/>
    </source>
</evidence>
<comment type="caution">
    <text evidence="3">The sequence shown here is derived from an EMBL/GenBank/DDBJ whole genome shotgun (WGS) entry which is preliminary data.</text>
</comment>
<proteinExistence type="predicted"/>
<feature type="compositionally biased region" description="Basic and acidic residues" evidence="1">
    <location>
        <begin position="387"/>
        <end position="397"/>
    </location>
</feature>
<dbReference type="EMBL" id="JAQMWT010000005">
    <property type="protein sequence ID" value="KAJ8614539.1"/>
    <property type="molecule type" value="Genomic_DNA"/>
</dbReference>
<feature type="domain" description="SANT and BTB" evidence="2">
    <location>
        <begin position="9"/>
        <end position="101"/>
    </location>
</feature>
<organism evidence="3 4">
    <name type="scientific">Chrysophaeum taylorii</name>
    <dbReference type="NCBI Taxonomy" id="2483200"/>
    <lineage>
        <taxon>Eukaryota</taxon>
        <taxon>Sar</taxon>
        <taxon>Stramenopiles</taxon>
        <taxon>Ochrophyta</taxon>
        <taxon>Pelagophyceae</taxon>
        <taxon>Pelagomonadales</taxon>
        <taxon>Pelagomonadaceae</taxon>
        <taxon>Chrysophaeum</taxon>
    </lineage>
</organism>
<keyword evidence="4" id="KW-1185">Reference proteome</keyword>
<dbReference type="SUPFAM" id="SSF54695">
    <property type="entry name" value="POZ domain"/>
    <property type="match status" value="1"/>
</dbReference>
<name>A0AAD7UQ38_9STRA</name>
<feature type="compositionally biased region" description="Basic and acidic residues" evidence="1">
    <location>
        <begin position="426"/>
        <end position="450"/>
    </location>
</feature>
<dbReference type="Proteomes" id="UP001230188">
    <property type="component" value="Unassembled WGS sequence"/>
</dbReference>
<dbReference type="InterPro" id="IPR011333">
    <property type="entry name" value="SKP1/BTB/POZ_sf"/>
</dbReference>
<evidence type="ECO:0000313" key="4">
    <source>
        <dbReference type="Proteomes" id="UP001230188"/>
    </source>
</evidence>
<sequence>MKDAAELIIIHVCDETRQINRDFACDRGTLLGEMKYFQSYLGDGTGEDIDISVHCDVHIFEWLVQWIHSPERPPPLDVSSVVSILISSEFLEMDRLVEHCLRFIAARVDEILRMPIDLACVSDRLVHRLAELCDAESLSLLDDKKDKLLPKLYKRRLEIDFRHRGADDEKGSSSKKSPRVLRCRYCHRLYPEWAQRLLPCAEAPRAVDVRGELAARHSPVVERWSLTEHVGNLHADGMSWAEIYWVMWGVAHVFRCKTCDTWFPSDDLDSCSYHDGPPSATGVYDCCGAPCLRFSPDAPTPGCKTREHRIDAQAGSATPATLRLLSRQASLLKAASKKASRGRKQRQSFRPDVAAAAAAAAARQERDETSVRTASSSHDDDDDDGCGDDKKRQDDATKMGIRASSGSGKASSKKPAPRKSRRASHTSRESKPAPSKKDSTDASPAPEDRLRRRRPRPILVDDDLDSPRHTIFRNAADTPTETISLRESRRDARERRESLANLSPRRRRAWELDCGWREVDVARVRHLAEFLCTKRKPWPDPAAASTSAHHREPQPCDWQLRKRERDRDIEKRRWR</sequence>
<dbReference type="PANTHER" id="PTHR20946">
    <property type="entry name" value="SANT AND BTB DOMAIN REGULATOR OF CLASS SWITCH RECOMBINATION"/>
    <property type="match status" value="1"/>
</dbReference>
<reference evidence="3" key="1">
    <citation type="submission" date="2023-01" db="EMBL/GenBank/DDBJ databases">
        <title>Metagenome sequencing of chrysophaentin producing Chrysophaeum taylorii.</title>
        <authorList>
            <person name="Davison J."/>
            <person name="Bewley C."/>
        </authorList>
    </citation>
    <scope>NUCLEOTIDE SEQUENCE</scope>
    <source>
        <strain evidence="3">NIES-1699</strain>
    </source>
</reference>
<feature type="region of interest" description="Disordered" evidence="1">
    <location>
        <begin position="335"/>
        <end position="491"/>
    </location>
</feature>
<evidence type="ECO:0000256" key="1">
    <source>
        <dbReference type="SAM" id="MobiDB-lite"/>
    </source>
</evidence>
<evidence type="ECO:0000259" key="2">
    <source>
        <dbReference type="Pfam" id="PF11822"/>
    </source>
</evidence>
<dbReference type="InterPro" id="IPR045902">
    <property type="entry name" value="SANBR-like"/>
</dbReference>
<dbReference type="Gene3D" id="3.30.710.10">
    <property type="entry name" value="Potassium Channel Kv1.1, Chain A"/>
    <property type="match status" value="1"/>
</dbReference>
<dbReference type="AlphaFoldDB" id="A0AAD7UQ38"/>
<dbReference type="Pfam" id="PF11822">
    <property type="entry name" value="BTB_SANBR"/>
    <property type="match status" value="1"/>
</dbReference>
<feature type="compositionally biased region" description="Basic residues" evidence="1">
    <location>
        <begin position="411"/>
        <end position="425"/>
    </location>
</feature>
<gene>
    <name evidence="3" type="ORF">CTAYLR_000838</name>
</gene>
<feature type="compositionally biased region" description="Basic residues" evidence="1">
    <location>
        <begin position="335"/>
        <end position="347"/>
    </location>
</feature>
<feature type="compositionally biased region" description="Basic and acidic residues" evidence="1">
    <location>
        <begin position="549"/>
        <end position="575"/>
    </location>
</feature>
<feature type="region of interest" description="Disordered" evidence="1">
    <location>
        <begin position="536"/>
        <end position="575"/>
    </location>
</feature>
<protein>
    <recommendedName>
        <fullName evidence="2">SANT and BTB domain-containing protein</fullName>
    </recommendedName>
</protein>
<dbReference type="PANTHER" id="PTHR20946:SF0">
    <property type="entry name" value="SANT AND BTB DOMAIN REGULATOR OF CLASS SWITCH RECOMBINATION"/>
    <property type="match status" value="1"/>
</dbReference>